<reference evidence="2 3" key="1">
    <citation type="submission" date="2019-06" db="EMBL/GenBank/DDBJ databases">
        <title>Comparative genomics and metabolomics analyses of clavulanic acid producing Streptomyces species provides insight into specialized metabolism and evolution of beta-lactam biosynthetic gene clusters.</title>
        <authorList>
            <person name="Moore M.A."/>
            <person name="Cruz-Morales P."/>
            <person name="Barona Gomez F."/>
            <person name="Kapil T."/>
        </authorList>
    </citation>
    <scope>NUCLEOTIDE SEQUENCE [LARGE SCALE GENOMIC DNA]</scope>
    <source>
        <strain evidence="2 3">T-272</strain>
    </source>
</reference>
<keyword evidence="3" id="KW-1185">Reference proteome</keyword>
<accession>A0ABW9P2J1</accession>
<dbReference type="NCBIfam" id="TIGR04187">
    <property type="entry name" value="GRASP_SAV_5884"/>
    <property type="match status" value="1"/>
</dbReference>
<dbReference type="InterPro" id="IPR026449">
    <property type="entry name" value="GRASP_SAV_5884"/>
</dbReference>
<dbReference type="PANTHER" id="PTHR21621">
    <property type="entry name" value="RIBOSOMAL PROTEIN S6 MODIFICATION PROTEIN"/>
    <property type="match status" value="1"/>
</dbReference>
<feature type="domain" description="MvdD-like pre-ATP grasp" evidence="1">
    <location>
        <begin position="5"/>
        <end position="117"/>
    </location>
</feature>
<proteinExistence type="predicted"/>
<dbReference type="PANTHER" id="PTHR21621:SF0">
    <property type="entry name" value="BETA-CITRYLGLUTAMATE SYNTHASE B-RELATED"/>
    <property type="match status" value="1"/>
</dbReference>
<dbReference type="Proteomes" id="UP000460558">
    <property type="component" value="Unassembled WGS sequence"/>
</dbReference>
<protein>
    <submittedName>
        <fullName evidence="2">ATP-grasp ribosomal peptide maturase</fullName>
    </submittedName>
</protein>
<organism evidence="2 3">
    <name type="scientific">Streptomyces katsurahamanus</name>
    <dbReference type="NCBI Taxonomy" id="2577098"/>
    <lineage>
        <taxon>Bacteria</taxon>
        <taxon>Bacillati</taxon>
        <taxon>Actinomycetota</taxon>
        <taxon>Actinomycetes</taxon>
        <taxon>Kitasatosporales</taxon>
        <taxon>Streptomycetaceae</taxon>
        <taxon>Streptomyces</taxon>
    </lineage>
</organism>
<dbReference type="SUPFAM" id="SSF56059">
    <property type="entry name" value="Glutathione synthetase ATP-binding domain-like"/>
    <property type="match status" value="1"/>
</dbReference>
<dbReference type="Gene3D" id="3.30.470.20">
    <property type="entry name" value="ATP-grasp fold, B domain"/>
    <property type="match status" value="1"/>
</dbReference>
<dbReference type="InterPro" id="IPR048936">
    <property type="entry name" value="MvdD-like_ATPgrasp"/>
</dbReference>
<gene>
    <name evidence="2" type="primary">tgmB</name>
    <name evidence="2" type="ORF">FFZ77_30765</name>
</gene>
<dbReference type="EMBL" id="VDEQ01000367">
    <property type="protein sequence ID" value="MQS39807.1"/>
    <property type="molecule type" value="Genomic_DNA"/>
</dbReference>
<dbReference type="RefSeq" id="WP_323372464.1">
    <property type="nucleotide sequence ID" value="NZ_VDEQ01000367.1"/>
</dbReference>
<comment type="caution">
    <text evidence="2">The sequence shown here is derived from an EMBL/GenBank/DDBJ whole genome shotgun (WGS) entry which is preliminary data.</text>
</comment>
<evidence type="ECO:0000259" key="1">
    <source>
        <dbReference type="Pfam" id="PF21068"/>
    </source>
</evidence>
<sequence length="325" mass="35773">MKRAVLVVTSLEDVTADLVIEELNDRGVRVARVDPADIGPELVFGAALGSEGWTGSLRTASRTVALEDVGAVYYRRPSPWSPPRDASTDKQIREFVAVEAKHGLGGVLTNLPGCRYVSHPAAVTRAEFKPAQLQTATRLGLVVPPTLITNDVERARRFAAETGPVVYKTFRGLPTGDDGRAGAIWAQRIDPETLDESLVVTAHLFQAEVPKTADARITVVGRRVFAQRISAPGRVLDWRRVDWETLEHEPLAVPPELAERLFAYLEVFGLEFGCFDFALREELPDGTPERFTFIECNANGQWGWLPDSTRIAGAFADLLREGCRP</sequence>
<evidence type="ECO:0000313" key="2">
    <source>
        <dbReference type="EMBL" id="MQS39807.1"/>
    </source>
</evidence>
<dbReference type="Pfam" id="PF21068">
    <property type="entry name" value="ATPgraspMvdD"/>
    <property type="match status" value="1"/>
</dbReference>
<name>A0ABW9P2J1_9ACTN</name>
<evidence type="ECO:0000313" key="3">
    <source>
        <dbReference type="Proteomes" id="UP000460558"/>
    </source>
</evidence>